<dbReference type="InterPro" id="IPR017871">
    <property type="entry name" value="ABC_transporter-like_CS"/>
</dbReference>
<dbReference type="Gene3D" id="3.40.50.300">
    <property type="entry name" value="P-loop containing nucleotide triphosphate hydrolases"/>
    <property type="match status" value="1"/>
</dbReference>
<sequence length="340" mass="37089">MTDDVVLRAEHISVTYAGERPTHAVRDVGFELRRGELLGIAGESGCGKSTLAYAVARMLGPPARLTGGRVLYRDRAGAETDLLALEGDALRAFRWSRLSVVFQSAMNALNPVTTVGRQFDDIFRAHRPRMRRPERYERARALLDMVGIDPARVRAYPHELSGGMRQRVVIAMALALEPEIVIMDEPTTALDVVVQREILDEVQRLRDDLGFSVVFITHDLSLLLEISDRLAVMYAGSFVEYGPAERIAADPAHPYTQGLLRSFPDLAGERRALRGIPGSPPDLRDALPGCPFAARCEHTFAPCGTATPTLVPLTPGTSAACHLHTVARSGAGPLPEGRQP</sequence>
<organism evidence="6 7">
    <name type="scientific">Streptomyces botrytidirepellens</name>
    <dbReference type="NCBI Taxonomy" id="2486417"/>
    <lineage>
        <taxon>Bacteria</taxon>
        <taxon>Bacillati</taxon>
        <taxon>Actinomycetota</taxon>
        <taxon>Actinomycetes</taxon>
        <taxon>Kitasatosporales</taxon>
        <taxon>Streptomycetaceae</taxon>
        <taxon>Streptomyces</taxon>
    </lineage>
</organism>
<evidence type="ECO:0000259" key="5">
    <source>
        <dbReference type="PROSITE" id="PS50893"/>
    </source>
</evidence>
<evidence type="ECO:0000256" key="1">
    <source>
        <dbReference type="ARBA" id="ARBA00005417"/>
    </source>
</evidence>
<comment type="caution">
    <text evidence="6">The sequence shown here is derived from an EMBL/GenBank/DDBJ whole genome shotgun (WGS) entry which is preliminary data.</text>
</comment>
<evidence type="ECO:0000256" key="2">
    <source>
        <dbReference type="ARBA" id="ARBA00022448"/>
    </source>
</evidence>
<evidence type="ECO:0000313" key="7">
    <source>
        <dbReference type="Proteomes" id="UP000275401"/>
    </source>
</evidence>
<dbReference type="GO" id="GO:0016887">
    <property type="term" value="F:ATP hydrolysis activity"/>
    <property type="evidence" value="ECO:0007669"/>
    <property type="project" value="InterPro"/>
</dbReference>
<dbReference type="InterPro" id="IPR027417">
    <property type="entry name" value="P-loop_NTPase"/>
</dbReference>
<keyword evidence="4 6" id="KW-0067">ATP-binding</keyword>
<proteinExistence type="inferred from homology"/>
<dbReference type="InterPro" id="IPR003593">
    <property type="entry name" value="AAA+_ATPase"/>
</dbReference>
<keyword evidence="3" id="KW-0547">Nucleotide-binding</keyword>
<dbReference type="GO" id="GO:0005524">
    <property type="term" value="F:ATP binding"/>
    <property type="evidence" value="ECO:0007669"/>
    <property type="project" value="UniProtKB-KW"/>
</dbReference>
<dbReference type="PANTHER" id="PTHR43067:SF3">
    <property type="entry name" value="MALTOSE ABC TRANSPORTER, ATP-BINDING PROTEIN"/>
    <property type="match status" value="1"/>
</dbReference>
<dbReference type="Pfam" id="PF00005">
    <property type="entry name" value="ABC_tran"/>
    <property type="match status" value="1"/>
</dbReference>
<dbReference type="EMBL" id="RIBZ01000851">
    <property type="protein sequence ID" value="RNF82991.1"/>
    <property type="molecule type" value="Genomic_DNA"/>
</dbReference>
<gene>
    <name evidence="6" type="ORF">EEJ42_44955</name>
</gene>
<protein>
    <submittedName>
        <fullName evidence="6">ABC transporter ATP-binding protein</fullName>
    </submittedName>
</protein>
<dbReference type="SMART" id="SM00382">
    <property type="entry name" value="AAA"/>
    <property type="match status" value="1"/>
</dbReference>
<dbReference type="CDD" id="cd03257">
    <property type="entry name" value="ABC_NikE_OppD_transporters"/>
    <property type="match status" value="1"/>
</dbReference>
<dbReference type="Proteomes" id="UP000275401">
    <property type="component" value="Unassembled WGS sequence"/>
</dbReference>
<comment type="similarity">
    <text evidence="1">Belongs to the ABC transporter superfamily.</text>
</comment>
<dbReference type="InterPro" id="IPR003439">
    <property type="entry name" value="ABC_transporter-like_ATP-bd"/>
</dbReference>
<dbReference type="PROSITE" id="PS50893">
    <property type="entry name" value="ABC_TRANSPORTER_2"/>
    <property type="match status" value="1"/>
</dbReference>
<dbReference type="InterPro" id="IPR013563">
    <property type="entry name" value="Oligopep_ABC_C"/>
</dbReference>
<dbReference type="PANTHER" id="PTHR43067">
    <property type="entry name" value="OLIGOPEPTIDE/DIPEPTIDE ABC TRANSPORTER, ATPASE SUBUNIT"/>
    <property type="match status" value="1"/>
</dbReference>
<dbReference type="PROSITE" id="PS00211">
    <property type="entry name" value="ABC_TRANSPORTER_1"/>
    <property type="match status" value="1"/>
</dbReference>
<evidence type="ECO:0000256" key="3">
    <source>
        <dbReference type="ARBA" id="ARBA00022741"/>
    </source>
</evidence>
<dbReference type="GO" id="GO:0015833">
    <property type="term" value="P:peptide transport"/>
    <property type="evidence" value="ECO:0007669"/>
    <property type="project" value="InterPro"/>
</dbReference>
<dbReference type="NCBIfam" id="TIGR01727">
    <property type="entry name" value="oligo_HPY"/>
    <property type="match status" value="1"/>
</dbReference>
<dbReference type="FunFam" id="3.40.50.300:FF:000016">
    <property type="entry name" value="Oligopeptide ABC transporter ATP-binding component"/>
    <property type="match status" value="1"/>
</dbReference>
<dbReference type="RefSeq" id="WP_123107907.1">
    <property type="nucleotide sequence ID" value="NZ_RIBZ01000851.1"/>
</dbReference>
<dbReference type="SUPFAM" id="SSF52540">
    <property type="entry name" value="P-loop containing nucleoside triphosphate hydrolases"/>
    <property type="match status" value="1"/>
</dbReference>
<keyword evidence="7" id="KW-1185">Reference proteome</keyword>
<keyword evidence="2" id="KW-0813">Transport</keyword>
<accession>A0A3M8SNS7</accession>
<reference evidence="6 7" key="1">
    <citation type="submission" date="2018-11" db="EMBL/GenBank/DDBJ databases">
        <title>The Potential of Streptomyces as Biocontrol Agents against the Tomato grey mould, Botrytis cinerea (Gray mold) Frontiers in Microbiology.</title>
        <authorList>
            <person name="Li D."/>
        </authorList>
    </citation>
    <scope>NUCLEOTIDE SEQUENCE [LARGE SCALE GENOMIC DNA]</scope>
    <source>
        <strain evidence="6 7">NEAU-LD23</strain>
    </source>
</reference>
<evidence type="ECO:0000313" key="6">
    <source>
        <dbReference type="EMBL" id="RNF82991.1"/>
    </source>
</evidence>
<evidence type="ECO:0000256" key="4">
    <source>
        <dbReference type="ARBA" id="ARBA00022840"/>
    </source>
</evidence>
<name>A0A3M8SNS7_9ACTN</name>
<feature type="domain" description="ABC transporter" evidence="5">
    <location>
        <begin position="7"/>
        <end position="260"/>
    </location>
</feature>
<dbReference type="Pfam" id="PF08352">
    <property type="entry name" value="oligo_HPY"/>
    <property type="match status" value="1"/>
</dbReference>
<dbReference type="AlphaFoldDB" id="A0A3M8SNS7"/>